<dbReference type="InterPro" id="IPR007577">
    <property type="entry name" value="GlycoTrfase_DXD_sugar-bd_CS"/>
</dbReference>
<keyword evidence="6" id="KW-0735">Signal-anchor</keyword>
<dbReference type="VEuPathDB" id="FungiDB:TRICI_006905"/>
<dbReference type="Proteomes" id="UP000761534">
    <property type="component" value="Unassembled WGS sequence"/>
</dbReference>
<comment type="subcellular location">
    <subcellularLocation>
        <location evidence="1">Golgi apparatus membrane</location>
        <topology evidence="1">Single-pass type II membrane protein</topology>
    </subcellularLocation>
</comment>
<dbReference type="PANTHER" id="PTHR31834:SF1">
    <property type="entry name" value="INITIATION-SPECIFIC ALPHA-1,6-MANNOSYLTRANSFERASE"/>
    <property type="match status" value="1"/>
</dbReference>
<protein>
    <recommendedName>
        <fullName evidence="13">Glycosyltransferase family 32 protein</fullName>
    </recommendedName>
</protein>
<dbReference type="GO" id="GO:0000009">
    <property type="term" value="F:alpha-1,6-mannosyltransferase activity"/>
    <property type="evidence" value="ECO:0007669"/>
    <property type="project" value="InterPro"/>
</dbReference>
<keyword evidence="7" id="KW-1133">Transmembrane helix</keyword>
<keyword evidence="3" id="KW-0328">Glycosyltransferase</keyword>
<evidence type="ECO:0000256" key="7">
    <source>
        <dbReference type="ARBA" id="ARBA00022989"/>
    </source>
</evidence>
<dbReference type="EMBL" id="SWFS01000582">
    <property type="protein sequence ID" value="KAA8896371.1"/>
    <property type="molecule type" value="Genomic_DNA"/>
</dbReference>
<evidence type="ECO:0000313" key="12">
    <source>
        <dbReference type="Proteomes" id="UP000761534"/>
    </source>
</evidence>
<proteinExistence type="inferred from homology"/>
<keyword evidence="12" id="KW-1185">Reference proteome</keyword>
<evidence type="ECO:0000256" key="9">
    <source>
        <dbReference type="ARBA" id="ARBA00023136"/>
    </source>
</evidence>
<dbReference type="Pfam" id="PF04488">
    <property type="entry name" value="Gly_transf_sug"/>
    <property type="match status" value="1"/>
</dbReference>
<dbReference type="OrthoDB" id="411251at2759"/>
<evidence type="ECO:0000256" key="3">
    <source>
        <dbReference type="ARBA" id="ARBA00022676"/>
    </source>
</evidence>
<evidence type="ECO:0000256" key="4">
    <source>
        <dbReference type="ARBA" id="ARBA00022679"/>
    </source>
</evidence>
<accession>A0A642UJ31</accession>
<keyword evidence="10" id="KW-0175">Coiled coil</keyword>
<dbReference type="AlphaFoldDB" id="A0A642UJ31"/>
<dbReference type="Gene3D" id="3.90.550.20">
    <property type="match status" value="1"/>
</dbReference>
<organism evidence="11 12">
    <name type="scientific">Trichomonascus ciferrii</name>
    <dbReference type="NCBI Taxonomy" id="44093"/>
    <lineage>
        <taxon>Eukaryota</taxon>
        <taxon>Fungi</taxon>
        <taxon>Dikarya</taxon>
        <taxon>Ascomycota</taxon>
        <taxon>Saccharomycotina</taxon>
        <taxon>Dipodascomycetes</taxon>
        <taxon>Dipodascales</taxon>
        <taxon>Trichomonascaceae</taxon>
        <taxon>Trichomonascus</taxon>
        <taxon>Trichomonascus ciferrii complex</taxon>
    </lineage>
</organism>
<evidence type="ECO:0000256" key="5">
    <source>
        <dbReference type="ARBA" id="ARBA00022692"/>
    </source>
</evidence>
<dbReference type="SUPFAM" id="SSF53448">
    <property type="entry name" value="Nucleotide-diphospho-sugar transferases"/>
    <property type="match status" value="1"/>
</dbReference>
<reference evidence="11" key="1">
    <citation type="journal article" date="2019" name="G3 (Bethesda)">
        <title>Genome Assemblies of Two Rare Opportunistic Yeast Pathogens: Diutina rugosa (syn. Candida rugosa) and Trichomonascus ciferrii (syn. Candida ciferrii).</title>
        <authorList>
            <person name="Mixao V."/>
            <person name="Saus E."/>
            <person name="Hansen A.P."/>
            <person name="Lass-Florl C."/>
            <person name="Gabaldon T."/>
        </authorList>
    </citation>
    <scope>NUCLEOTIDE SEQUENCE</scope>
    <source>
        <strain evidence="11">CBS 4856</strain>
    </source>
</reference>
<dbReference type="GO" id="GO:0006487">
    <property type="term" value="P:protein N-linked glycosylation"/>
    <property type="evidence" value="ECO:0007669"/>
    <property type="project" value="TreeGrafter"/>
</dbReference>
<comment type="similarity">
    <text evidence="2">Belongs to the glycosyltransferase 32 family.</text>
</comment>
<evidence type="ECO:0000313" key="11">
    <source>
        <dbReference type="EMBL" id="KAA8896371.1"/>
    </source>
</evidence>
<keyword evidence="9" id="KW-0472">Membrane</keyword>
<keyword evidence="4" id="KW-0808">Transferase</keyword>
<evidence type="ECO:0000256" key="10">
    <source>
        <dbReference type="SAM" id="Coils"/>
    </source>
</evidence>
<keyword evidence="8" id="KW-0333">Golgi apparatus</keyword>
<dbReference type="FunFam" id="3.90.550.20:FF:000002">
    <property type="entry name" value="Initiation-specific alpha-1,6-mannosyltransferase"/>
    <property type="match status" value="1"/>
</dbReference>
<evidence type="ECO:0008006" key="13">
    <source>
        <dbReference type="Google" id="ProtNLM"/>
    </source>
</evidence>
<evidence type="ECO:0000256" key="1">
    <source>
        <dbReference type="ARBA" id="ARBA00004323"/>
    </source>
</evidence>
<sequence length="349" mass="40212">MERKLLRTKEETEAALKELQMSTSKKAEEHERKMEVLEAERKLLEKQLQQLRRLPDDATVRTQLAFQFPYDVSSKFPAYIWQTWKQDLDDSHFDAQLRHTVSSWSDKNAGFVHEVLSDHTAAALIRHLYMNVPKVIEAYESMPESILKADFFRYLILLARGGTYSDVDTEALQPIPNWIPASVDPMKLGLIVGIEADPDRPDWKDWYARRIQFCQWTIQAKPGHPVLREIVAKITETTLQKKKDGKLNLPGSKERGSDIMDWTGPGVWTDAVFEYFNNRVKSGLHQDVTWRDFTGLKEPKSMSDVLVLPITSFSPGIGQMGAENDNHPLAFVKHKFEGSWKPENERMIT</sequence>
<dbReference type="GO" id="GO:0000136">
    <property type="term" value="C:mannan polymerase complex"/>
    <property type="evidence" value="ECO:0007669"/>
    <property type="project" value="TreeGrafter"/>
</dbReference>
<dbReference type="InterPro" id="IPR029044">
    <property type="entry name" value="Nucleotide-diphossugar_trans"/>
</dbReference>
<feature type="coiled-coil region" evidence="10">
    <location>
        <begin position="2"/>
        <end position="54"/>
    </location>
</feature>
<comment type="caution">
    <text evidence="11">The sequence shown here is derived from an EMBL/GenBank/DDBJ whole genome shotgun (WGS) entry which is preliminary data.</text>
</comment>
<dbReference type="InterPro" id="IPR039367">
    <property type="entry name" value="Och1-like"/>
</dbReference>
<gene>
    <name evidence="11" type="ORF">TRICI_006905</name>
</gene>
<name>A0A642UJ31_9ASCO</name>
<evidence type="ECO:0000256" key="8">
    <source>
        <dbReference type="ARBA" id="ARBA00023034"/>
    </source>
</evidence>
<dbReference type="PANTHER" id="PTHR31834">
    <property type="entry name" value="INITIATION-SPECIFIC ALPHA-1,6-MANNOSYLTRANSFERASE"/>
    <property type="match status" value="1"/>
</dbReference>
<keyword evidence="5" id="KW-0812">Transmembrane</keyword>
<evidence type="ECO:0000256" key="6">
    <source>
        <dbReference type="ARBA" id="ARBA00022968"/>
    </source>
</evidence>
<evidence type="ECO:0000256" key="2">
    <source>
        <dbReference type="ARBA" id="ARBA00009003"/>
    </source>
</evidence>